<dbReference type="GO" id="GO:0004794">
    <property type="term" value="F:threonine deaminase activity"/>
    <property type="evidence" value="ECO:0007669"/>
    <property type="project" value="UniProtKB-EC"/>
</dbReference>
<keyword evidence="4 6" id="KW-0456">Lyase</keyword>
<dbReference type="GO" id="GO:0006565">
    <property type="term" value="P:L-serine catabolic process"/>
    <property type="evidence" value="ECO:0007669"/>
    <property type="project" value="TreeGrafter"/>
</dbReference>
<proteinExistence type="inferred from homology"/>
<sequence>MTQDVGVETLPTTSPAASDLPVTLDDVLAARDRIAGLVHRTPVLRSETLSAMTGTRLGLKAENFQKTGSFKARGALNALMQLSPEQRERGIVTLSAGNHGQGLAWAAARFGVRCAVFMPEAATPSKVAAIRGYGAEAHFAPVMERVFAAMEAHREAHGMHFIHPFGDPAIIAGQGTVGLEILEDAPDTEAISVCVGGGGLLAGIAVAVKSQRPDIRIVGAEPEGAPTVSRGLAAGEPVILETIRTVADGLAAPFGAETTQAIIARLVDDVVVLTDDEIVAALRLILERAKVLVEPAGAAAVAALLNGAAGIAPGTPTIATLSGGNIDSGRLRELL</sequence>
<evidence type="ECO:0000313" key="6">
    <source>
        <dbReference type="EMBL" id="CAA9542619.1"/>
    </source>
</evidence>
<dbReference type="CDD" id="cd01562">
    <property type="entry name" value="Thr-dehyd"/>
    <property type="match status" value="1"/>
</dbReference>
<evidence type="ECO:0000259" key="5">
    <source>
        <dbReference type="Pfam" id="PF00291"/>
    </source>
</evidence>
<keyword evidence="3" id="KW-0663">Pyridoxal phosphate</keyword>
<dbReference type="InterPro" id="IPR050147">
    <property type="entry name" value="Ser/Thr_Dehydratase"/>
</dbReference>
<dbReference type="GO" id="GO:0006567">
    <property type="term" value="P:L-threonine catabolic process"/>
    <property type="evidence" value="ECO:0007669"/>
    <property type="project" value="TreeGrafter"/>
</dbReference>
<evidence type="ECO:0000256" key="3">
    <source>
        <dbReference type="ARBA" id="ARBA00022898"/>
    </source>
</evidence>
<comment type="similarity">
    <text evidence="2">Belongs to the serine/threonine dehydratase family.</text>
</comment>
<dbReference type="GO" id="GO:0009097">
    <property type="term" value="P:isoleucine biosynthetic process"/>
    <property type="evidence" value="ECO:0007669"/>
    <property type="project" value="TreeGrafter"/>
</dbReference>
<accession>A0A6J4U723</accession>
<dbReference type="InterPro" id="IPR036052">
    <property type="entry name" value="TrpB-like_PALP_sf"/>
</dbReference>
<evidence type="ECO:0000256" key="4">
    <source>
        <dbReference type="ARBA" id="ARBA00023239"/>
    </source>
</evidence>
<dbReference type="EC" id="4.3.1.19" evidence="6"/>
<feature type="domain" description="Tryptophan synthase beta chain-like PALP" evidence="5">
    <location>
        <begin position="36"/>
        <end position="323"/>
    </location>
</feature>
<dbReference type="Gene3D" id="3.40.50.1100">
    <property type="match status" value="2"/>
</dbReference>
<dbReference type="Pfam" id="PF00291">
    <property type="entry name" value="PALP"/>
    <property type="match status" value="1"/>
</dbReference>
<dbReference type="InterPro" id="IPR000634">
    <property type="entry name" value="Ser/Thr_deHydtase_PyrdxlP-BS"/>
</dbReference>
<reference evidence="6" key="1">
    <citation type="submission" date="2020-02" db="EMBL/GenBank/DDBJ databases">
        <authorList>
            <person name="Meier V. D."/>
        </authorList>
    </citation>
    <scope>NUCLEOTIDE SEQUENCE</scope>
    <source>
        <strain evidence="6">AVDCRST_MAG70</strain>
    </source>
</reference>
<dbReference type="SUPFAM" id="SSF53686">
    <property type="entry name" value="Tryptophan synthase beta subunit-like PLP-dependent enzymes"/>
    <property type="match status" value="1"/>
</dbReference>
<evidence type="ECO:0000256" key="2">
    <source>
        <dbReference type="ARBA" id="ARBA00010869"/>
    </source>
</evidence>
<gene>
    <name evidence="6" type="ORF">AVDCRST_MAG70-235</name>
</gene>
<organism evidence="6">
    <name type="scientific">uncultured Thermomicrobiales bacterium</name>
    <dbReference type="NCBI Taxonomy" id="1645740"/>
    <lineage>
        <taxon>Bacteria</taxon>
        <taxon>Pseudomonadati</taxon>
        <taxon>Thermomicrobiota</taxon>
        <taxon>Thermomicrobia</taxon>
        <taxon>Thermomicrobiales</taxon>
        <taxon>environmental samples</taxon>
    </lineage>
</organism>
<dbReference type="GO" id="GO:0003941">
    <property type="term" value="F:L-serine ammonia-lyase activity"/>
    <property type="evidence" value="ECO:0007669"/>
    <property type="project" value="TreeGrafter"/>
</dbReference>
<name>A0A6J4U723_9BACT</name>
<protein>
    <submittedName>
        <fullName evidence="6">Threonine dehydratase</fullName>
        <ecNumber evidence="6">4.3.1.19</ecNumber>
    </submittedName>
</protein>
<dbReference type="FunFam" id="3.40.50.1100:FF:000005">
    <property type="entry name" value="Threonine dehydratase catabolic"/>
    <property type="match status" value="1"/>
</dbReference>
<comment type="cofactor">
    <cofactor evidence="1">
        <name>pyridoxal 5'-phosphate</name>
        <dbReference type="ChEBI" id="CHEBI:597326"/>
    </cofactor>
</comment>
<dbReference type="PANTHER" id="PTHR48078">
    <property type="entry name" value="THREONINE DEHYDRATASE, MITOCHONDRIAL-RELATED"/>
    <property type="match status" value="1"/>
</dbReference>
<dbReference type="EMBL" id="CADCWH010000038">
    <property type="protein sequence ID" value="CAA9542619.1"/>
    <property type="molecule type" value="Genomic_DNA"/>
</dbReference>
<dbReference type="GO" id="GO:0030170">
    <property type="term" value="F:pyridoxal phosphate binding"/>
    <property type="evidence" value="ECO:0007669"/>
    <property type="project" value="InterPro"/>
</dbReference>
<dbReference type="PROSITE" id="PS00165">
    <property type="entry name" value="DEHYDRATASE_SER_THR"/>
    <property type="match status" value="1"/>
</dbReference>
<dbReference type="AlphaFoldDB" id="A0A6J4U723"/>
<evidence type="ECO:0000256" key="1">
    <source>
        <dbReference type="ARBA" id="ARBA00001933"/>
    </source>
</evidence>
<dbReference type="InterPro" id="IPR001926">
    <property type="entry name" value="TrpB-like_PALP"/>
</dbReference>
<dbReference type="PANTHER" id="PTHR48078:SF6">
    <property type="entry name" value="L-THREONINE DEHYDRATASE CATABOLIC TDCB"/>
    <property type="match status" value="1"/>
</dbReference>